<evidence type="ECO:0008006" key="11">
    <source>
        <dbReference type="Google" id="ProtNLM"/>
    </source>
</evidence>
<dbReference type="PANTHER" id="PTHR32071:SF21">
    <property type="entry name" value="TRANSCRIPTIONAL REGULATORY PROTEIN FLGR"/>
    <property type="match status" value="1"/>
</dbReference>
<keyword evidence="6" id="KW-0597">Phosphoprotein</keyword>
<evidence type="ECO:0000259" key="8">
    <source>
        <dbReference type="PROSITE" id="PS50110"/>
    </source>
</evidence>
<dbReference type="GO" id="GO:0005524">
    <property type="term" value="F:ATP binding"/>
    <property type="evidence" value="ECO:0007669"/>
    <property type="project" value="UniProtKB-KW"/>
</dbReference>
<dbReference type="Pfam" id="PF00158">
    <property type="entry name" value="Sigma54_activat"/>
    <property type="match status" value="1"/>
</dbReference>
<evidence type="ECO:0000259" key="7">
    <source>
        <dbReference type="PROSITE" id="PS50045"/>
    </source>
</evidence>
<dbReference type="PROSITE" id="PS00676">
    <property type="entry name" value="SIGMA54_INTERACT_2"/>
    <property type="match status" value="1"/>
</dbReference>
<dbReference type="InterPro" id="IPR002078">
    <property type="entry name" value="Sigma_54_int"/>
</dbReference>
<reference evidence="9" key="1">
    <citation type="journal article" date="2021" name="Genome Biol. Evol.">
        <title>A High-Quality Reference Genome for a Parasitic Bivalve with Doubly Uniparental Inheritance (Bivalvia: Unionida).</title>
        <authorList>
            <person name="Smith C.H."/>
        </authorList>
    </citation>
    <scope>NUCLEOTIDE SEQUENCE</scope>
    <source>
        <strain evidence="9">CHS0354</strain>
    </source>
</reference>
<evidence type="ECO:0000313" key="10">
    <source>
        <dbReference type="Proteomes" id="UP001195483"/>
    </source>
</evidence>
<dbReference type="PROSITE" id="PS50045">
    <property type="entry name" value="SIGMA54_INTERACT_4"/>
    <property type="match status" value="1"/>
</dbReference>
<gene>
    <name evidence="9" type="ORF">CHS0354_026800</name>
</gene>
<dbReference type="CDD" id="cd00009">
    <property type="entry name" value="AAA"/>
    <property type="match status" value="1"/>
</dbReference>
<dbReference type="GO" id="GO:0000160">
    <property type="term" value="P:phosphorelay signal transduction system"/>
    <property type="evidence" value="ECO:0007669"/>
    <property type="project" value="InterPro"/>
</dbReference>
<proteinExistence type="predicted"/>
<protein>
    <recommendedName>
        <fullName evidence="11">Sigma-54-dependent Fis family transcriptional regulator</fullName>
    </recommendedName>
</protein>
<dbReference type="InterPro" id="IPR011006">
    <property type="entry name" value="CheY-like_superfamily"/>
</dbReference>
<feature type="domain" description="Sigma-54 factor interaction" evidence="7">
    <location>
        <begin position="86"/>
        <end position="246"/>
    </location>
</feature>
<dbReference type="GO" id="GO:0006355">
    <property type="term" value="P:regulation of DNA-templated transcription"/>
    <property type="evidence" value="ECO:0007669"/>
    <property type="project" value="InterPro"/>
</dbReference>
<dbReference type="Proteomes" id="UP001195483">
    <property type="component" value="Unassembled WGS sequence"/>
</dbReference>
<dbReference type="GO" id="GO:0003677">
    <property type="term" value="F:DNA binding"/>
    <property type="evidence" value="ECO:0007669"/>
    <property type="project" value="UniProtKB-KW"/>
</dbReference>
<dbReference type="InterPro" id="IPR027417">
    <property type="entry name" value="P-loop_NTPase"/>
</dbReference>
<keyword evidence="3" id="KW-0805">Transcription regulation</keyword>
<keyword evidence="5" id="KW-0804">Transcription</keyword>
<dbReference type="PANTHER" id="PTHR32071">
    <property type="entry name" value="TRANSCRIPTIONAL REGULATORY PROTEIN"/>
    <property type="match status" value="1"/>
</dbReference>
<evidence type="ECO:0000256" key="1">
    <source>
        <dbReference type="ARBA" id="ARBA00022741"/>
    </source>
</evidence>
<dbReference type="FunFam" id="3.40.50.300:FF:000006">
    <property type="entry name" value="DNA-binding transcriptional regulator NtrC"/>
    <property type="match status" value="1"/>
</dbReference>
<dbReference type="SUPFAM" id="SSF52540">
    <property type="entry name" value="P-loop containing nucleoside triphosphate hydrolases"/>
    <property type="match status" value="1"/>
</dbReference>
<dbReference type="InterPro" id="IPR003593">
    <property type="entry name" value="AAA+_ATPase"/>
</dbReference>
<dbReference type="SUPFAM" id="SSF52172">
    <property type="entry name" value="CheY-like"/>
    <property type="match status" value="1"/>
</dbReference>
<evidence type="ECO:0000256" key="3">
    <source>
        <dbReference type="ARBA" id="ARBA00023015"/>
    </source>
</evidence>
<accession>A0AAE0T5J6</accession>
<reference evidence="9" key="2">
    <citation type="journal article" date="2021" name="Genome Biol. Evol.">
        <title>Developing a high-quality reference genome for a parasitic bivalve with doubly uniparental inheritance (Bivalvia: Unionida).</title>
        <authorList>
            <person name="Smith C.H."/>
        </authorList>
    </citation>
    <scope>NUCLEOTIDE SEQUENCE</scope>
    <source>
        <strain evidence="9">CHS0354</strain>
        <tissue evidence="9">Mantle</tissue>
    </source>
</reference>
<keyword evidence="4" id="KW-0238">DNA-binding</keyword>
<sequence>MTKFRKKDYSLVITDMTMPKRSGVELLKDMKSVNSKVPIIIMTAHGTIETAIESMKHGAFDYILKPFDFDMIIFLIERALTSTKEFITGDPAIKEILSVAKSVAQSKATVLIQSESGTGKELLARFIHNCSDRKNKPFVAINCAALPETLLESELFGHKKGSFTGALNDHKGKFEQANGGTILLDEISEMAPHLQAKLLRVLQEQVVDRIGGSELIALDIRVIATTNRNLQEYVDEGKFREDLYFA</sequence>
<comment type="caution">
    <text evidence="9">The sequence shown here is derived from an EMBL/GenBank/DDBJ whole genome shotgun (WGS) entry which is preliminary data.</text>
</comment>
<evidence type="ECO:0000256" key="6">
    <source>
        <dbReference type="PROSITE-ProRule" id="PRU00169"/>
    </source>
</evidence>
<evidence type="ECO:0000256" key="2">
    <source>
        <dbReference type="ARBA" id="ARBA00022840"/>
    </source>
</evidence>
<name>A0AAE0T5J6_9BIVA</name>
<keyword evidence="1" id="KW-0547">Nucleotide-binding</keyword>
<keyword evidence="10" id="KW-1185">Reference proteome</keyword>
<evidence type="ECO:0000256" key="5">
    <source>
        <dbReference type="ARBA" id="ARBA00023163"/>
    </source>
</evidence>
<evidence type="ECO:0000256" key="4">
    <source>
        <dbReference type="ARBA" id="ARBA00023125"/>
    </source>
</evidence>
<keyword evidence="2" id="KW-0067">ATP-binding</keyword>
<dbReference type="InterPro" id="IPR025943">
    <property type="entry name" value="Sigma_54_int_dom_ATP-bd_2"/>
</dbReference>
<dbReference type="Gene3D" id="3.40.50.2300">
    <property type="match status" value="1"/>
</dbReference>
<dbReference type="InterPro" id="IPR001789">
    <property type="entry name" value="Sig_transdc_resp-reg_receiver"/>
</dbReference>
<dbReference type="PROSITE" id="PS50110">
    <property type="entry name" value="RESPONSE_REGULATORY"/>
    <property type="match status" value="1"/>
</dbReference>
<dbReference type="Pfam" id="PF00072">
    <property type="entry name" value="Response_reg"/>
    <property type="match status" value="1"/>
</dbReference>
<evidence type="ECO:0000313" key="9">
    <source>
        <dbReference type="EMBL" id="KAK3604001.1"/>
    </source>
</evidence>
<dbReference type="EMBL" id="JAEAOA010001598">
    <property type="protein sequence ID" value="KAK3604001.1"/>
    <property type="molecule type" value="Genomic_DNA"/>
</dbReference>
<organism evidence="9 10">
    <name type="scientific">Potamilus streckersoni</name>
    <dbReference type="NCBI Taxonomy" id="2493646"/>
    <lineage>
        <taxon>Eukaryota</taxon>
        <taxon>Metazoa</taxon>
        <taxon>Spiralia</taxon>
        <taxon>Lophotrochozoa</taxon>
        <taxon>Mollusca</taxon>
        <taxon>Bivalvia</taxon>
        <taxon>Autobranchia</taxon>
        <taxon>Heteroconchia</taxon>
        <taxon>Palaeoheterodonta</taxon>
        <taxon>Unionida</taxon>
        <taxon>Unionoidea</taxon>
        <taxon>Unionidae</taxon>
        <taxon>Ambleminae</taxon>
        <taxon>Lampsilini</taxon>
        <taxon>Potamilus</taxon>
    </lineage>
</organism>
<reference evidence="9" key="3">
    <citation type="submission" date="2023-05" db="EMBL/GenBank/DDBJ databases">
        <authorList>
            <person name="Smith C.H."/>
        </authorList>
    </citation>
    <scope>NUCLEOTIDE SEQUENCE</scope>
    <source>
        <strain evidence="9">CHS0354</strain>
        <tissue evidence="9">Mantle</tissue>
    </source>
</reference>
<dbReference type="AlphaFoldDB" id="A0AAE0T5J6"/>
<feature type="domain" description="Response regulatory" evidence="8">
    <location>
        <begin position="1"/>
        <end position="80"/>
    </location>
</feature>
<dbReference type="Gene3D" id="3.40.50.300">
    <property type="entry name" value="P-loop containing nucleotide triphosphate hydrolases"/>
    <property type="match status" value="1"/>
</dbReference>
<dbReference type="SMART" id="SM00382">
    <property type="entry name" value="AAA"/>
    <property type="match status" value="1"/>
</dbReference>
<feature type="modified residue" description="4-aspartylphosphate" evidence="6">
    <location>
        <position position="15"/>
    </location>
</feature>